<dbReference type="GO" id="GO:0047837">
    <property type="term" value="F:D-xylose 1-dehydrogenase (NADP+) activity"/>
    <property type="evidence" value="ECO:0007669"/>
    <property type="project" value="UniProtKB-EC"/>
</dbReference>
<comment type="similarity">
    <text evidence="1">Belongs to the Gfo/Idh/MocA family.</text>
</comment>
<evidence type="ECO:0000256" key="5">
    <source>
        <dbReference type="ARBA" id="ARBA00049233"/>
    </source>
</evidence>
<dbReference type="PANTHER" id="PTHR22604">
    <property type="entry name" value="OXIDOREDUCTASES"/>
    <property type="match status" value="1"/>
</dbReference>
<name>A0A6A6ECP7_9PEZI</name>
<proteinExistence type="inferred from homology"/>
<dbReference type="Pfam" id="PF01408">
    <property type="entry name" value="GFO_IDH_MocA"/>
    <property type="match status" value="1"/>
</dbReference>
<dbReference type="InterPro" id="IPR036291">
    <property type="entry name" value="NAD(P)-bd_dom_sf"/>
</dbReference>
<reference evidence="7" key="1">
    <citation type="journal article" date="2020" name="Stud. Mycol.">
        <title>101 Dothideomycetes genomes: a test case for predicting lifestyles and emergence of pathogens.</title>
        <authorList>
            <person name="Haridas S."/>
            <person name="Albert R."/>
            <person name="Binder M."/>
            <person name="Bloem J."/>
            <person name="Labutti K."/>
            <person name="Salamov A."/>
            <person name="Andreopoulos B."/>
            <person name="Baker S."/>
            <person name="Barry K."/>
            <person name="Bills G."/>
            <person name="Bluhm B."/>
            <person name="Cannon C."/>
            <person name="Castanera R."/>
            <person name="Culley D."/>
            <person name="Daum C."/>
            <person name="Ezra D."/>
            <person name="Gonzalez J."/>
            <person name="Henrissat B."/>
            <person name="Kuo A."/>
            <person name="Liang C."/>
            <person name="Lipzen A."/>
            <person name="Lutzoni F."/>
            <person name="Magnuson J."/>
            <person name="Mondo S."/>
            <person name="Nolan M."/>
            <person name="Ohm R."/>
            <person name="Pangilinan J."/>
            <person name="Park H.-J."/>
            <person name="Ramirez L."/>
            <person name="Alfaro M."/>
            <person name="Sun H."/>
            <person name="Tritt A."/>
            <person name="Yoshinaga Y."/>
            <person name="Zwiers L.-H."/>
            <person name="Turgeon B."/>
            <person name="Goodwin S."/>
            <person name="Spatafora J."/>
            <person name="Crous P."/>
            <person name="Grigoriev I."/>
        </authorList>
    </citation>
    <scope>NUCLEOTIDE SEQUENCE</scope>
    <source>
        <strain evidence="7">CBS 207.26</strain>
    </source>
</reference>
<keyword evidence="2" id="KW-0560">Oxidoreductase</keyword>
<comment type="catalytic activity">
    <reaction evidence="5">
        <text>D-xylose + NADP(+) = D-xylono-1,5-lactone + NADPH + H(+)</text>
        <dbReference type="Rhea" id="RHEA:22000"/>
        <dbReference type="ChEBI" id="CHEBI:15378"/>
        <dbReference type="ChEBI" id="CHEBI:15867"/>
        <dbReference type="ChEBI" id="CHEBI:53455"/>
        <dbReference type="ChEBI" id="CHEBI:57783"/>
        <dbReference type="ChEBI" id="CHEBI:58349"/>
        <dbReference type="EC" id="1.1.1.179"/>
    </reaction>
</comment>
<dbReference type="Gene3D" id="3.30.360.10">
    <property type="entry name" value="Dihydrodipicolinate Reductase, domain 2"/>
    <property type="match status" value="1"/>
</dbReference>
<dbReference type="InterPro" id="IPR000683">
    <property type="entry name" value="Gfo/Idh/MocA-like_OxRdtase_N"/>
</dbReference>
<accession>A0A6A6ECP7</accession>
<evidence type="ECO:0000313" key="8">
    <source>
        <dbReference type="Proteomes" id="UP000800200"/>
    </source>
</evidence>
<gene>
    <name evidence="7" type="ORF">K469DRAFT_704183</name>
</gene>
<dbReference type="AlphaFoldDB" id="A0A6A6ECP7"/>
<dbReference type="SUPFAM" id="SSF51735">
    <property type="entry name" value="NAD(P)-binding Rossmann-fold domains"/>
    <property type="match status" value="1"/>
</dbReference>
<keyword evidence="8" id="KW-1185">Reference proteome</keyword>
<dbReference type="Proteomes" id="UP000800200">
    <property type="component" value="Unassembled WGS sequence"/>
</dbReference>
<organism evidence="7 8">
    <name type="scientific">Zopfia rhizophila CBS 207.26</name>
    <dbReference type="NCBI Taxonomy" id="1314779"/>
    <lineage>
        <taxon>Eukaryota</taxon>
        <taxon>Fungi</taxon>
        <taxon>Dikarya</taxon>
        <taxon>Ascomycota</taxon>
        <taxon>Pezizomycotina</taxon>
        <taxon>Dothideomycetes</taxon>
        <taxon>Dothideomycetes incertae sedis</taxon>
        <taxon>Zopfiaceae</taxon>
        <taxon>Zopfia</taxon>
    </lineage>
</organism>
<dbReference type="Gene3D" id="3.40.50.720">
    <property type="entry name" value="NAD(P)-binding Rossmann-like Domain"/>
    <property type="match status" value="1"/>
</dbReference>
<dbReference type="EC" id="1.1.1.179" evidence="3"/>
<feature type="domain" description="Gfo/Idh/MocA-like oxidoreductase N-terminal" evidence="6">
    <location>
        <begin position="9"/>
        <end position="135"/>
    </location>
</feature>
<dbReference type="EMBL" id="ML994625">
    <property type="protein sequence ID" value="KAF2187910.1"/>
    <property type="molecule type" value="Genomic_DNA"/>
</dbReference>
<dbReference type="GO" id="GO:0000166">
    <property type="term" value="F:nucleotide binding"/>
    <property type="evidence" value="ECO:0007669"/>
    <property type="project" value="InterPro"/>
</dbReference>
<protein>
    <recommendedName>
        <fullName evidence="3">D-xylose 1-dehydrogenase (NADP(+), D-xylono-1,5-lactone-forming)</fullName>
        <ecNumber evidence="3">1.1.1.179</ecNumber>
    </recommendedName>
    <alternativeName>
        <fullName evidence="4">D-xylose-NADP dehydrogenase</fullName>
    </alternativeName>
</protein>
<evidence type="ECO:0000256" key="1">
    <source>
        <dbReference type="ARBA" id="ARBA00010928"/>
    </source>
</evidence>
<evidence type="ECO:0000256" key="4">
    <source>
        <dbReference type="ARBA" id="ARBA00042988"/>
    </source>
</evidence>
<dbReference type="InterPro" id="IPR050984">
    <property type="entry name" value="Gfo/Idh/MocA_domain"/>
</dbReference>
<dbReference type="SUPFAM" id="SSF55347">
    <property type="entry name" value="Glyceraldehyde-3-phosphate dehydrogenase-like, C-terminal domain"/>
    <property type="match status" value="1"/>
</dbReference>
<dbReference type="OrthoDB" id="2129491at2759"/>
<evidence type="ECO:0000256" key="3">
    <source>
        <dbReference type="ARBA" id="ARBA00038984"/>
    </source>
</evidence>
<sequence>MSSDPLPTLRWGIIATGQISSWFVRDLALSRPDAKAKHIIQAIGSSSKEKGGAFVKQWIPNVSPPPTVYGSYEQVYAEPNVDITYIGTPHGFHKKNCLDAIEAGKHVLCEKAFALNAREAREVFAAAKRNGVFIMEALWTRFFPLVQTFQRLVHEEKAIGDVHRIFCDLGLDMDIASLGPESRLKNPALGAGTLLDICIYSLTWGLLTLDAKRGEQAESPKIVGVQTVSDSIDFATSILLLYPSGSQGILTSTAMFKTPEVFCRVEGNKGHITVEGVSASCPSAFTLYSKEAGNSEGKRYTVDKPGFGLYWEADAVAQDIAAGRTENAIMPWAETLRIMDTMDEVRRQGGARFPVD</sequence>
<evidence type="ECO:0000256" key="2">
    <source>
        <dbReference type="ARBA" id="ARBA00023002"/>
    </source>
</evidence>
<evidence type="ECO:0000313" key="7">
    <source>
        <dbReference type="EMBL" id="KAF2187910.1"/>
    </source>
</evidence>
<dbReference type="PANTHER" id="PTHR22604:SF105">
    <property type="entry name" value="TRANS-1,2-DIHYDROBENZENE-1,2-DIOL DEHYDROGENASE"/>
    <property type="match status" value="1"/>
</dbReference>
<evidence type="ECO:0000259" key="6">
    <source>
        <dbReference type="Pfam" id="PF01408"/>
    </source>
</evidence>